<dbReference type="Proteomes" id="UP000479000">
    <property type="component" value="Unassembled WGS sequence"/>
</dbReference>
<dbReference type="PANTHER" id="PTHR12484">
    <property type="entry name" value="B-LYMPHOCYTE ANTIGEN-RELATED"/>
    <property type="match status" value="1"/>
</dbReference>
<evidence type="ECO:0000313" key="5">
    <source>
        <dbReference type="EMBL" id="CAB0005776.1"/>
    </source>
</evidence>
<keyword evidence="6" id="KW-1185">Reference proteome</keyword>
<evidence type="ECO:0000313" key="6">
    <source>
        <dbReference type="Proteomes" id="UP000479000"/>
    </source>
</evidence>
<dbReference type="GO" id="GO:0008374">
    <property type="term" value="F:O-acyltransferase activity"/>
    <property type="evidence" value="ECO:0007669"/>
    <property type="project" value="InterPro"/>
</dbReference>
<feature type="compositionally biased region" description="Basic and acidic residues" evidence="4">
    <location>
        <begin position="460"/>
        <end position="470"/>
    </location>
</feature>
<dbReference type="EMBL" id="CADCXU010016605">
    <property type="protein sequence ID" value="CAB0005776.1"/>
    <property type="molecule type" value="Genomic_DNA"/>
</dbReference>
<evidence type="ECO:0000256" key="1">
    <source>
        <dbReference type="ARBA" id="ARBA00005420"/>
    </source>
</evidence>
<dbReference type="Pfam" id="PF25015">
    <property type="entry name" value="RBD_AKAP-17A"/>
    <property type="match status" value="1"/>
</dbReference>
<dbReference type="InterPro" id="IPR056852">
    <property type="entry name" value="AK17A/B"/>
</dbReference>
<proteinExistence type="inferred from homology"/>
<dbReference type="AlphaFoldDB" id="A0A6H5GPL0"/>
<sequence length="677" mass="75406">MANPRGYPTCTDLSDIKPLCKKKGMYLKPLVRLNISVQLPKTKSQEYSISNHALMEAVRQMALPDEFCSIKTTRTSVDMVRFEAEVEMPKNIRYILSRLDGEPIKLKGYLEQGRVRASIAKNDFPSRHDWDSFFRDAKHMNELKAGERPDTIHVQDLPVDWFVTKSSDGKPCERLVCRIFEQFGAISAVDIPSNDPYRSKMGPHISGIKQFNFSSTNLFETYVQYKDYVSFVCAMDALRGMKLLKKDQDEAWTQVLKMAALIIAAFGAGEDSASRVSVAEAGFKEEEDSSTTRGLVAGRTSRIPEKVSQAVETVIQERITRLILFRENLPAPEITEMASVAVWTALAPTLTLVTRCSTITNFSQCTTDTSKASCTATVVEVDRGADPGRDADVIGAGPGRSLIEGPDLGPGPDRDRDGVIGRVRVPETAITLDLTPDPSPGPDLGQDHARGNAPSQDRAQGSDRNRDRTPDNAPSLDRAPDRIAGPDRRVTGPNPGPAPGPGGTPLLHPRQILPTSTIHPLIQCEKLCSWWIYSAFRRYFPHVLVKTADLPAEKNYLLCLFPHGIFVTAGFAHFTTNRTDFNRLFPGLTTTFHTLNSNFVYPFARDWSLGIGKSYNQVIIKSQNWHLVSRLLQSRLEKKKFVAFKAVATSTNHISYPQHQQSDEWPHSSMMIVMARK</sequence>
<reference evidence="5 6" key="1">
    <citation type="submission" date="2020-02" db="EMBL/GenBank/DDBJ databases">
        <authorList>
            <person name="Ferguson B K."/>
        </authorList>
    </citation>
    <scope>NUCLEOTIDE SEQUENCE [LARGE SCALE GENOMIC DNA]</scope>
</reference>
<comment type="similarity">
    <text evidence="1">Belongs to the diacylglycerol acyltransferase family.</text>
</comment>
<evidence type="ECO:0000256" key="2">
    <source>
        <dbReference type="ARBA" id="ARBA00022679"/>
    </source>
</evidence>
<gene>
    <name evidence="5" type="ORF">NTEN_LOCUS11253</name>
</gene>
<dbReference type="PANTHER" id="PTHR12484:SF4">
    <property type="entry name" value="A-KINASE ANCHOR PROTEIN 17A"/>
    <property type="match status" value="1"/>
</dbReference>
<feature type="region of interest" description="Disordered" evidence="4">
    <location>
        <begin position="385"/>
        <end position="510"/>
    </location>
</feature>
<accession>A0A6H5GPL0</accession>
<organism evidence="5 6">
    <name type="scientific">Nesidiocoris tenuis</name>
    <dbReference type="NCBI Taxonomy" id="355587"/>
    <lineage>
        <taxon>Eukaryota</taxon>
        <taxon>Metazoa</taxon>
        <taxon>Ecdysozoa</taxon>
        <taxon>Arthropoda</taxon>
        <taxon>Hexapoda</taxon>
        <taxon>Insecta</taxon>
        <taxon>Pterygota</taxon>
        <taxon>Neoptera</taxon>
        <taxon>Paraneoptera</taxon>
        <taxon>Hemiptera</taxon>
        <taxon>Heteroptera</taxon>
        <taxon>Panheteroptera</taxon>
        <taxon>Cimicomorpha</taxon>
        <taxon>Miridae</taxon>
        <taxon>Dicyphina</taxon>
        <taxon>Nesidiocoris</taxon>
    </lineage>
</organism>
<keyword evidence="3" id="KW-0012">Acyltransferase</keyword>
<keyword evidence="2" id="KW-0808">Transferase</keyword>
<evidence type="ECO:0000256" key="4">
    <source>
        <dbReference type="SAM" id="MobiDB-lite"/>
    </source>
</evidence>
<dbReference type="OrthoDB" id="1918237at2759"/>
<dbReference type="InterPro" id="IPR007130">
    <property type="entry name" value="DAGAT"/>
</dbReference>
<feature type="compositionally biased region" description="Basic and acidic residues" evidence="4">
    <location>
        <begin position="478"/>
        <end position="490"/>
    </location>
</feature>
<name>A0A6H5GPL0_9HEMI</name>
<evidence type="ECO:0000256" key="3">
    <source>
        <dbReference type="ARBA" id="ARBA00023315"/>
    </source>
</evidence>
<protein>
    <submittedName>
        <fullName evidence="5">Uncharacterized protein</fullName>
    </submittedName>
</protein>
<dbReference type="Pfam" id="PF03982">
    <property type="entry name" value="DAGAT"/>
    <property type="match status" value="1"/>
</dbReference>